<evidence type="ECO:0000313" key="3">
    <source>
        <dbReference type="Proteomes" id="UP000006247"/>
    </source>
</evidence>
<feature type="domain" description="DUF8175" evidence="1">
    <location>
        <begin position="1"/>
        <end position="140"/>
    </location>
</feature>
<dbReference type="Pfam" id="PF26526">
    <property type="entry name" value="DUF8175"/>
    <property type="match status" value="1"/>
</dbReference>
<evidence type="ECO:0000259" key="1">
    <source>
        <dbReference type="Pfam" id="PF26526"/>
    </source>
</evidence>
<dbReference type="Proteomes" id="UP000006247">
    <property type="component" value="Unassembled WGS sequence"/>
</dbReference>
<dbReference type="InterPro" id="IPR058488">
    <property type="entry name" value="DUF8175"/>
</dbReference>
<dbReference type="EMBL" id="ACEB01000007">
    <property type="protein sequence ID" value="EEG27708.1"/>
    <property type="molecule type" value="Genomic_DNA"/>
</dbReference>
<reference evidence="2 3" key="1">
    <citation type="submission" date="2009-01" db="EMBL/GenBank/DDBJ databases">
        <authorList>
            <person name="Fulton L."/>
            <person name="Clifton S."/>
            <person name="Chinwalla A.T."/>
            <person name="Mitreva M."/>
            <person name="Sodergren E."/>
            <person name="Weinstock G."/>
            <person name="Clifton S."/>
            <person name="Dooling D.J."/>
            <person name="Fulton B."/>
            <person name="Minx P."/>
            <person name="Pepin K.H."/>
            <person name="Johnson M."/>
            <person name="Bhonagiri V."/>
            <person name="Nash W.E."/>
            <person name="Mardis E.R."/>
            <person name="Wilson R.K."/>
        </authorList>
    </citation>
    <scope>NUCLEOTIDE SEQUENCE [LARGE SCALE GENOMIC DNA]</scope>
    <source>
        <strain evidence="2 3">ATCC 33806</strain>
    </source>
</reference>
<dbReference type="HOGENOM" id="CLU_079857_0_1_11"/>
<sequence>MPISKEAGPHDMTPVPHTFAATPQGAVLAAVTAQVWMAGADDDTWPKVAEYLLEPGLGRDQWAQARALVSVKGMVKNPAEFIGFKFTSYAEDKAIVLLAARWADGMLTAYPVQLSSLTGGWRVVIPPQGSEPDLSEISDTDLDTFVRFNP</sequence>
<evidence type="ECO:0000313" key="2">
    <source>
        <dbReference type="EMBL" id="EEG27708.1"/>
    </source>
</evidence>
<comment type="caution">
    <text evidence="2">The sequence shown here is derived from an EMBL/GenBank/DDBJ whole genome shotgun (WGS) entry which is preliminary data.</text>
</comment>
<dbReference type="AlphaFoldDB" id="C0E183"/>
<dbReference type="RefSeq" id="WP_005520134.1">
    <property type="nucleotide sequence ID" value="NZ_EQ973328.1"/>
</dbReference>
<gene>
    <name evidence="2" type="ORF">CORMATOL_00733</name>
</gene>
<accession>C0E183</accession>
<proteinExistence type="predicted"/>
<protein>
    <recommendedName>
        <fullName evidence="1">DUF8175 domain-containing protein</fullName>
    </recommendedName>
</protein>
<name>C0E183_9CORY</name>
<organism evidence="2 3">
    <name type="scientific">Corynebacterium matruchotii ATCC 33806</name>
    <dbReference type="NCBI Taxonomy" id="566549"/>
    <lineage>
        <taxon>Bacteria</taxon>
        <taxon>Bacillati</taxon>
        <taxon>Actinomycetota</taxon>
        <taxon>Actinomycetes</taxon>
        <taxon>Mycobacteriales</taxon>
        <taxon>Corynebacteriaceae</taxon>
        <taxon>Corynebacterium</taxon>
    </lineage>
</organism>